<comment type="caution">
    <text evidence="1">The sequence shown here is derived from an EMBL/GenBank/DDBJ whole genome shotgun (WGS) entry which is preliminary data.</text>
</comment>
<dbReference type="Gene3D" id="2.120.10.80">
    <property type="entry name" value="Kelch-type beta propeller"/>
    <property type="match status" value="1"/>
</dbReference>
<accession>A0AAD1UB83</accession>
<dbReference type="AlphaFoldDB" id="A0AAD1UB83"/>
<evidence type="ECO:0000313" key="1">
    <source>
        <dbReference type="EMBL" id="CAI2365901.1"/>
    </source>
</evidence>
<dbReference type="EMBL" id="CAMPGE010006980">
    <property type="protein sequence ID" value="CAI2365901.1"/>
    <property type="molecule type" value="Genomic_DNA"/>
</dbReference>
<name>A0AAD1UB83_EUPCR</name>
<dbReference type="Proteomes" id="UP001295684">
    <property type="component" value="Unassembled WGS sequence"/>
</dbReference>
<reference evidence="1" key="1">
    <citation type="submission" date="2023-07" db="EMBL/GenBank/DDBJ databases">
        <authorList>
            <consortium name="AG Swart"/>
            <person name="Singh M."/>
            <person name="Singh A."/>
            <person name="Seah K."/>
            <person name="Emmerich C."/>
        </authorList>
    </citation>
    <scope>NUCLEOTIDE SEQUENCE</scope>
    <source>
        <strain evidence="1">DP1</strain>
    </source>
</reference>
<protein>
    <submittedName>
        <fullName evidence="1">Uncharacterized protein</fullName>
    </submittedName>
</protein>
<evidence type="ECO:0000313" key="2">
    <source>
        <dbReference type="Proteomes" id="UP001295684"/>
    </source>
</evidence>
<organism evidence="1 2">
    <name type="scientific">Euplotes crassus</name>
    <dbReference type="NCBI Taxonomy" id="5936"/>
    <lineage>
        <taxon>Eukaryota</taxon>
        <taxon>Sar</taxon>
        <taxon>Alveolata</taxon>
        <taxon>Ciliophora</taxon>
        <taxon>Intramacronucleata</taxon>
        <taxon>Spirotrichea</taxon>
        <taxon>Hypotrichia</taxon>
        <taxon>Euplotida</taxon>
        <taxon>Euplotidae</taxon>
        <taxon>Moneuplotes</taxon>
    </lineage>
</organism>
<proteinExistence type="predicted"/>
<dbReference type="SUPFAM" id="SSF117281">
    <property type="entry name" value="Kelch motif"/>
    <property type="match status" value="1"/>
</dbReference>
<sequence>MEETKTPQDLEQSKFIKIEEAITPISDLVISSPGSSVDSEVIKYESEEEEEKEPPFLFVNIYNGITESAKKNPFAVVWVCKNPLKQSKKDVFPGQFFTREFASVGDDEQSYLYSLIPQDFCIAAFQGPGSEKYGDGRAYLISNTSNIVLLYDARTDRFTRLEDKPSMIGFHKAVLIERRKKPFIYAIGGFNAKNGYVTTEKYHVQKDSWKKMKAQLCKDKDKRVNLSLFYFHKQDYLYAFGGEKLDTNPSLKKSKKDTEFVVQRIKLKRSDDIIAWEVLSYSHSQLPKTNLYINMISDKDFIIFGESDKEINPKAKCMGLFYTNHDELTDFDDDIVNLEKHGLADCYDERGFKYKNKDKELATFDQPEPHEIIDASVYDLGENMIPRPPEREKEFPIIETKEDHLGITSHYYIKDQLVYIWCKKEALMVLRVPGPEMIPSVLKTLKIS</sequence>
<gene>
    <name evidence="1" type="ORF">ECRASSUSDP1_LOCUS7172</name>
</gene>
<dbReference type="InterPro" id="IPR015915">
    <property type="entry name" value="Kelch-typ_b-propeller"/>
</dbReference>
<keyword evidence="2" id="KW-1185">Reference proteome</keyword>